<keyword evidence="1" id="KW-0812">Transmembrane</keyword>
<dbReference type="EMBL" id="NMUH01006127">
    <property type="protein sequence ID" value="MQM14523.1"/>
    <property type="molecule type" value="Genomic_DNA"/>
</dbReference>
<sequence>MFCAEVHRLVALCSGEVFLEPFAVVLNGALVVLVEVLPGPACVAPAVLLAAVFSLMVCVFGHLGVHSGEGSSQDRPLSLLVELGYVLMRFSQDGS</sequence>
<organism evidence="2 3">
    <name type="scientific">Colocasia esculenta</name>
    <name type="common">Wild taro</name>
    <name type="synonym">Arum esculentum</name>
    <dbReference type="NCBI Taxonomy" id="4460"/>
    <lineage>
        <taxon>Eukaryota</taxon>
        <taxon>Viridiplantae</taxon>
        <taxon>Streptophyta</taxon>
        <taxon>Embryophyta</taxon>
        <taxon>Tracheophyta</taxon>
        <taxon>Spermatophyta</taxon>
        <taxon>Magnoliopsida</taxon>
        <taxon>Liliopsida</taxon>
        <taxon>Araceae</taxon>
        <taxon>Aroideae</taxon>
        <taxon>Colocasieae</taxon>
        <taxon>Colocasia</taxon>
    </lineage>
</organism>
<keyword evidence="1" id="KW-0472">Membrane</keyword>
<reference evidence="2" key="1">
    <citation type="submission" date="2017-07" db="EMBL/GenBank/DDBJ databases">
        <title>Taro Niue Genome Assembly and Annotation.</title>
        <authorList>
            <person name="Atibalentja N."/>
            <person name="Keating K."/>
            <person name="Fields C.J."/>
        </authorList>
    </citation>
    <scope>NUCLEOTIDE SEQUENCE</scope>
    <source>
        <strain evidence="2">Niue_2</strain>
        <tissue evidence="2">Leaf</tissue>
    </source>
</reference>
<dbReference type="Proteomes" id="UP000652761">
    <property type="component" value="Unassembled WGS sequence"/>
</dbReference>
<name>A0A843WSZ5_COLES</name>
<comment type="caution">
    <text evidence="2">The sequence shown here is derived from an EMBL/GenBank/DDBJ whole genome shotgun (WGS) entry which is preliminary data.</text>
</comment>
<accession>A0A843WSZ5</accession>
<protein>
    <submittedName>
        <fullName evidence="2">Uncharacterized protein</fullName>
    </submittedName>
</protein>
<gene>
    <name evidence="2" type="ORF">Taro_047456</name>
</gene>
<keyword evidence="3" id="KW-1185">Reference proteome</keyword>
<evidence type="ECO:0000313" key="3">
    <source>
        <dbReference type="Proteomes" id="UP000652761"/>
    </source>
</evidence>
<keyword evidence="1" id="KW-1133">Transmembrane helix</keyword>
<dbReference type="AlphaFoldDB" id="A0A843WSZ5"/>
<feature type="transmembrane region" description="Helical" evidence="1">
    <location>
        <begin position="43"/>
        <end position="65"/>
    </location>
</feature>
<evidence type="ECO:0000313" key="2">
    <source>
        <dbReference type="EMBL" id="MQM14523.1"/>
    </source>
</evidence>
<feature type="transmembrane region" description="Helical" evidence="1">
    <location>
        <begin position="17"/>
        <end position="37"/>
    </location>
</feature>
<evidence type="ECO:0000256" key="1">
    <source>
        <dbReference type="SAM" id="Phobius"/>
    </source>
</evidence>
<proteinExistence type="predicted"/>